<protein>
    <submittedName>
        <fullName evidence="2">Porin</fullName>
    </submittedName>
</protein>
<reference evidence="2 3" key="1">
    <citation type="submission" date="2019-03" db="EMBL/GenBank/DDBJ databases">
        <title>The complete genome sequence of Neokomagataea sp. Jb2 NBRC113641.</title>
        <authorList>
            <person name="Chua K.-O."/>
            <person name="Chan K.-G."/>
            <person name="See-Too W.-S."/>
        </authorList>
    </citation>
    <scope>NUCLEOTIDE SEQUENCE [LARGE SCALE GENOMIC DNA]</scope>
    <source>
        <strain evidence="2 3">Jb2</strain>
    </source>
</reference>
<keyword evidence="3" id="KW-1185">Reference proteome</keyword>
<evidence type="ECO:0000313" key="2">
    <source>
        <dbReference type="EMBL" id="TPW34572.1"/>
    </source>
</evidence>
<organism evidence="2 3">
    <name type="scientific">Oecophyllibacter saccharovorans</name>
    <dbReference type="NCBI Taxonomy" id="2558360"/>
    <lineage>
        <taxon>Bacteria</taxon>
        <taxon>Pseudomonadati</taxon>
        <taxon>Pseudomonadota</taxon>
        <taxon>Alphaproteobacteria</taxon>
        <taxon>Acetobacterales</taxon>
        <taxon>Acetobacteraceae</taxon>
        <taxon>Oecophyllibacter</taxon>
    </lineage>
</organism>
<dbReference type="Proteomes" id="UP000315037">
    <property type="component" value="Unassembled WGS sequence"/>
</dbReference>
<feature type="region of interest" description="Disordered" evidence="1">
    <location>
        <begin position="1"/>
        <end position="20"/>
    </location>
</feature>
<dbReference type="InterPro" id="IPR011486">
    <property type="entry name" value="BBP2"/>
</dbReference>
<comment type="caution">
    <text evidence="2">The sequence shown here is derived from an EMBL/GenBank/DDBJ whole genome shotgun (WGS) entry which is preliminary data.</text>
</comment>
<sequence>MAAGKNVSGPSQSGPAGGPVVHAFTQAPKLKTWFSDIDVGLQVEAGIMANSARTHNGQNFGQLLSPYANEPMLNQIALTITKPVDPIGDGYGLGFNFQLIYGSDARIYEIAGISDRWMGTEYELTPTEANVALHMPWLTKGGLDGQIGILMAPMGVEVLNPAQRAFYTLAYTSEYSVPFEHVGAYFQWHVGAWQVLFGIDAGNQVSFGKGNNNGRPDGYFGFSGQPSDTVTVNGLFRVGPEDAWRTLGPAVAHSAQRFWYDLNASWQITPRWSVTGELNHVYDEGIKDNTWSAVGWGSYAATPTLSFNARAEVYRDQTGGFVTQFPGNTSYMRSILGRPARTLSAPPTTYGDLSFNAVWRPHVSRYVKLLQIRPEIRFDRALNNTRPFAAFTHRDRILIGGDVTLGF</sequence>
<name>A0A506UMU3_9PROT</name>
<gene>
    <name evidence="2" type="ORF">E3202_06930</name>
</gene>
<proteinExistence type="predicted"/>
<evidence type="ECO:0000256" key="1">
    <source>
        <dbReference type="SAM" id="MobiDB-lite"/>
    </source>
</evidence>
<feature type="compositionally biased region" description="Low complexity" evidence="1">
    <location>
        <begin position="7"/>
        <end position="20"/>
    </location>
</feature>
<dbReference type="AlphaFoldDB" id="A0A506UMU3"/>
<dbReference type="Pfam" id="PF07642">
    <property type="entry name" value="BBP2"/>
    <property type="match status" value="1"/>
</dbReference>
<accession>A0A506UMU3</accession>
<dbReference type="EMBL" id="SORZ01000002">
    <property type="protein sequence ID" value="TPW34572.1"/>
    <property type="molecule type" value="Genomic_DNA"/>
</dbReference>
<evidence type="ECO:0000313" key="3">
    <source>
        <dbReference type="Proteomes" id="UP000315037"/>
    </source>
</evidence>